<name>A0A9W8IQR3_9FUNG</name>
<feature type="region of interest" description="Disordered" evidence="9">
    <location>
        <begin position="726"/>
        <end position="750"/>
    </location>
</feature>
<evidence type="ECO:0000256" key="5">
    <source>
        <dbReference type="ARBA" id="ARBA00022741"/>
    </source>
</evidence>
<evidence type="ECO:0000256" key="3">
    <source>
        <dbReference type="ARBA" id="ARBA00022448"/>
    </source>
</evidence>
<sequence length="903" mass="101701">MHDVSFSQVRQLNILQKLRKLTLDDLWPVPERFQLRNAYAELAINTNESLFLIRAIIRMVWKPMIPIHIAGMLFQLLPIFKTMLNGYIYYCLDSSDSAVYYKAYMAAVGIILVELLAIQKSHLAEYISKEKARVNNVLELELVRKPLMQSGLKSTAMMWDIRTVKSLVNGIQDLQDIIPYMFGTLATVLPIYHQVGWYAFIPLALASSVSTFELVFQRLMGIEYDWDASCGFYQGDTVENIYFSIKTVKMFGWERMYLDPKIRNNCESFKNLPCILKEVTFKAAAGELVAVVGKTGSGKSSLLLAMCKELEMTKGSGTMVGSIGYMEQSPWIMNDTMRANILFGRDFDEEYYWKVIHACALTQDLESWPDSDLTTIGERGINISGGQRARLALARTVYSQADIYILDDPLSAVDAHVKRHILDNVILSSGLLGNKLRVIITHSESMLPFCNQIITVSDKTVSVVHQEPKEYFYIAPVGAVESNDVFDPILTETDLDSTPRTPTIDNDAQGYNIAALKENAKSDIYKTSSGQLKMLQDNVHSMIHNVGMLVKIPSRLQQLSEDVSTFRQYSDLEPEAPYIVDDCRVPSEWPDSGNVEFKNLSVRYGADLDYALNNLNFTVRPGEKIGIVGRTGAGKSTLAKAIFRLLNKNVEGSIEIDGYDTAKFGVGDFRPKLGIIPQESSMFSGTIKRNLDPLYEFTIEDMWAAMIKCGVAELIDPNRKRKPTKLASQISIASNNNSGNTVEESEIEDDEDEKAKSIRLRWENAGLMMRALLLLFAGKPELDDRITPKTGINKYLIRDRDGFSNGQQQLFSLCRLLMRKRKVMILDEATADVDTDTDCKMQELIRSEFSDSTIITIAHRLDTIMNSDRIIVMEKGEIVEIGPPQELRANGGKFAELVQANEF</sequence>
<reference evidence="11" key="1">
    <citation type="submission" date="2022-07" db="EMBL/GenBank/DDBJ databases">
        <title>Phylogenomic reconstructions and comparative analyses of Kickxellomycotina fungi.</title>
        <authorList>
            <person name="Reynolds N.K."/>
            <person name="Stajich J.E."/>
            <person name="Barry K."/>
            <person name="Grigoriev I.V."/>
            <person name="Crous P."/>
            <person name="Smith M.E."/>
        </authorList>
    </citation>
    <scope>NUCLEOTIDE SEQUENCE</scope>
    <source>
        <strain evidence="11">RSA 476</strain>
    </source>
</reference>
<comment type="caution">
    <text evidence="11">The sequence shown here is derived from an EMBL/GenBank/DDBJ whole genome shotgun (WGS) entry which is preliminary data.</text>
</comment>
<evidence type="ECO:0000256" key="9">
    <source>
        <dbReference type="SAM" id="MobiDB-lite"/>
    </source>
</evidence>
<dbReference type="InterPro" id="IPR050173">
    <property type="entry name" value="ABC_transporter_C-like"/>
</dbReference>
<comment type="subcellular location">
    <subcellularLocation>
        <location evidence="1">Membrane</location>
        <topology evidence="1">Multi-pass membrane protein</topology>
    </subcellularLocation>
</comment>
<keyword evidence="3" id="KW-0813">Transport</keyword>
<keyword evidence="4" id="KW-0812">Transmembrane</keyword>
<evidence type="ECO:0000256" key="1">
    <source>
        <dbReference type="ARBA" id="ARBA00004141"/>
    </source>
</evidence>
<dbReference type="GO" id="GO:0016887">
    <property type="term" value="F:ATP hydrolysis activity"/>
    <property type="evidence" value="ECO:0007669"/>
    <property type="project" value="InterPro"/>
</dbReference>
<dbReference type="CDD" id="cd03250">
    <property type="entry name" value="ABCC_MRP_domain1"/>
    <property type="match status" value="1"/>
</dbReference>
<evidence type="ECO:0000313" key="11">
    <source>
        <dbReference type="EMBL" id="KAJ2866511.1"/>
    </source>
</evidence>
<feature type="domain" description="ABC transporter" evidence="10">
    <location>
        <begin position="260"/>
        <end position="483"/>
    </location>
</feature>
<comment type="similarity">
    <text evidence="2">Belongs to the ABC transporter superfamily. ABCC family. Conjugate transporter (TC 3.A.1.208) subfamily.</text>
</comment>
<keyword evidence="7" id="KW-1133">Transmembrane helix</keyword>
<dbReference type="PANTHER" id="PTHR24223">
    <property type="entry name" value="ATP-BINDING CASSETTE SUB-FAMILY C"/>
    <property type="match status" value="1"/>
</dbReference>
<dbReference type="EMBL" id="JANBUY010000036">
    <property type="protein sequence ID" value="KAJ2866511.1"/>
    <property type="molecule type" value="Genomic_DNA"/>
</dbReference>
<accession>A0A9W8IQR3</accession>
<protein>
    <submittedName>
        <fullName evidence="11">ABC transporter C member 13</fullName>
    </submittedName>
</protein>
<dbReference type="InterPro" id="IPR027417">
    <property type="entry name" value="P-loop_NTPase"/>
</dbReference>
<keyword evidence="12" id="KW-1185">Reference proteome</keyword>
<evidence type="ECO:0000256" key="2">
    <source>
        <dbReference type="ARBA" id="ARBA00009726"/>
    </source>
</evidence>
<evidence type="ECO:0000256" key="8">
    <source>
        <dbReference type="ARBA" id="ARBA00023136"/>
    </source>
</evidence>
<feature type="compositionally biased region" description="Low complexity" evidence="9">
    <location>
        <begin position="727"/>
        <end position="740"/>
    </location>
</feature>
<keyword evidence="6" id="KW-0067">ATP-binding</keyword>
<dbReference type="Proteomes" id="UP001140074">
    <property type="component" value="Unassembled WGS sequence"/>
</dbReference>
<evidence type="ECO:0000259" key="10">
    <source>
        <dbReference type="PROSITE" id="PS50893"/>
    </source>
</evidence>
<dbReference type="PANTHER" id="PTHR24223:SF456">
    <property type="entry name" value="MULTIDRUG RESISTANCE-ASSOCIATED PROTEIN LETHAL(2)03659"/>
    <property type="match status" value="1"/>
</dbReference>
<dbReference type="GO" id="GO:0042626">
    <property type="term" value="F:ATPase-coupled transmembrane transporter activity"/>
    <property type="evidence" value="ECO:0007669"/>
    <property type="project" value="TreeGrafter"/>
</dbReference>
<dbReference type="PROSITE" id="PS00211">
    <property type="entry name" value="ABC_TRANSPORTER_1"/>
    <property type="match status" value="1"/>
</dbReference>
<dbReference type="Gene3D" id="3.40.50.300">
    <property type="entry name" value="P-loop containing nucleotide triphosphate hydrolases"/>
    <property type="match status" value="2"/>
</dbReference>
<feature type="domain" description="ABC transporter" evidence="10">
    <location>
        <begin position="595"/>
        <end position="900"/>
    </location>
</feature>
<dbReference type="SUPFAM" id="SSF52540">
    <property type="entry name" value="P-loop containing nucleoside triphosphate hydrolases"/>
    <property type="match status" value="2"/>
</dbReference>
<dbReference type="AlphaFoldDB" id="A0A9W8IQR3"/>
<proteinExistence type="inferred from homology"/>
<keyword evidence="5" id="KW-0547">Nucleotide-binding</keyword>
<evidence type="ECO:0000256" key="4">
    <source>
        <dbReference type="ARBA" id="ARBA00022692"/>
    </source>
</evidence>
<dbReference type="InterPro" id="IPR017871">
    <property type="entry name" value="ABC_transporter-like_CS"/>
</dbReference>
<evidence type="ECO:0000313" key="12">
    <source>
        <dbReference type="Proteomes" id="UP001140074"/>
    </source>
</evidence>
<evidence type="ECO:0000256" key="6">
    <source>
        <dbReference type="ARBA" id="ARBA00022840"/>
    </source>
</evidence>
<dbReference type="SMART" id="SM00382">
    <property type="entry name" value="AAA"/>
    <property type="match status" value="2"/>
</dbReference>
<dbReference type="CDD" id="cd03244">
    <property type="entry name" value="ABCC_MRP_domain2"/>
    <property type="match status" value="1"/>
</dbReference>
<evidence type="ECO:0000256" key="7">
    <source>
        <dbReference type="ARBA" id="ARBA00022989"/>
    </source>
</evidence>
<dbReference type="PROSITE" id="PS50893">
    <property type="entry name" value="ABC_TRANSPORTER_2"/>
    <property type="match status" value="2"/>
</dbReference>
<organism evidence="11 12">
    <name type="scientific">Coemansia aciculifera</name>
    <dbReference type="NCBI Taxonomy" id="417176"/>
    <lineage>
        <taxon>Eukaryota</taxon>
        <taxon>Fungi</taxon>
        <taxon>Fungi incertae sedis</taxon>
        <taxon>Zoopagomycota</taxon>
        <taxon>Kickxellomycotina</taxon>
        <taxon>Kickxellomycetes</taxon>
        <taxon>Kickxellales</taxon>
        <taxon>Kickxellaceae</taxon>
        <taxon>Coemansia</taxon>
    </lineage>
</organism>
<dbReference type="InterPro" id="IPR003439">
    <property type="entry name" value="ABC_transporter-like_ATP-bd"/>
</dbReference>
<keyword evidence="8" id="KW-0472">Membrane</keyword>
<dbReference type="InterPro" id="IPR003593">
    <property type="entry name" value="AAA+_ATPase"/>
</dbReference>
<dbReference type="GO" id="GO:0016020">
    <property type="term" value="C:membrane"/>
    <property type="evidence" value="ECO:0007669"/>
    <property type="project" value="UniProtKB-SubCell"/>
</dbReference>
<dbReference type="Pfam" id="PF00005">
    <property type="entry name" value="ABC_tran"/>
    <property type="match status" value="2"/>
</dbReference>
<gene>
    <name evidence="11" type="primary">ABCC13_1</name>
    <name evidence="11" type="ORF">GGH94_001479</name>
</gene>
<dbReference type="FunFam" id="3.40.50.300:FF:000997">
    <property type="entry name" value="Multidrug resistance-associated protein 1"/>
    <property type="match status" value="1"/>
</dbReference>
<dbReference type="GO" id="GO:0005524">
    <property type="term" value="F:ATP binding"/>
    <property type="evidence" value="ECO:0007669"/>
    <property type="project" value="UniProtKB-KW"/>
</dbReference>